<accession>A0A1H3A1M9</accession>
<dbReference type="Proteomes" id="UP000182771">
    <property type="component" value="Unassembled WGS sequence"/>
</dbReference>
<dbReference type="EMBL" id="FNND01000024">
    <property type="protein sequence ID" value="SDX23493.1"/>
    <property type="molecule type" value="Genomic_DNA"/>
</dbReference>
<reference evidence="1 2" key="1">
    <citation type="submission" date="2016-10" db="EMBL/GenBank/DDBJ databases">
        <authorList>
            <person name="Varghese N."/>
            <person name="Submissions S."/>
        </authorList>
    </citation>
    <scope>NUCLEOTIDE SEQUENCE [LARGE SCALE GENOMIC DNA]</scope>
    <source>
        <strain evidence="1 2">DSM 11449</strain>
    </source>
</reference>
<evidence type="ECO:0000313" key="1">
    <source>
        <dbReference type="EMBL" id="SDX23493.1"/>
    </source>
</evidence>
<evidence type="ECO:0000313" key="2">
    <source>
        <dbReference type="Proteomes" id="UP000182771"/>
    </source>
</evidence>
<dbReference type="GeneID" id="85018347"/>
<sequence length="610" mass="70067">MNQDRIRDRILRRASRMWGYSESETENSFDPLVGLLISACASELEKLSFEQENSRARIIDRILEVMFPEEVAGALPAHTLLQVYPSQNNKPISLYNSFATKKRIQNIYNPQENKEIDITFFPTIPLKLTTTKVKYIAYGNELIEQESFFFDEQIAKGIKPLPVGELWIGIENTNNEPLEDLQFFINVNNNEHKELFYHYLKLATVSAQNKKFTLLNGYNVADKHLDLEHIITKNNNSLTSIYNEVNQFYQPNFYTLKGVLEPINSDRDEEVVSQLYSHFPNIEEQIKENIQWIKLVFSTVVHSEVFRSVRFMLNCVPVINIGHRKFSQMLKGSLNIFPLPTEHHFLDIDYIIDSYQNRIDLKNHQSKEQDTVAVVRRGGVARLDNREATELLQYLLEVIKNEAAAFAAVGGDYTKDVLKEIFQHIASLEQRKDKQGIVKDNNTYLIISTTKSEEQNNCEVAFWHTSGAEGNGLRAGTKCSPPAQSSYFTAPATILKTSVGGRNRLTSEEKLLELRSALLSRGRIVTIADIETFGMSHFKRAITAIEVTKGTKKEVSTTQGFSRTIDIYLTKSDTVKNMEREEWDYLKESFMLKLKNASANMYPYRLFERG</sequence>
<dbReference type="RefSeq" id="WP_016421309.1">
    <property type="nucleotide sequence ID" value="NZ_FNND01000024.1"/>
</dbReference>
<dbReference type="OrthoDB" id="1090083at2"/>
<gene>
    <name evidence="1" type="ORF">SAMN05444420_1244</name>
</gene>
<proteinExistence type="predicted"/>
<comment type="caution">
    <text evidence="1">The sequence shown here is derived from an EMBL/GenBank/DDBJ whole genome shotgun (WGS) entry which is preliminary data.</text>
</comment>
<keyword evidence="2" id="KW-1185">Reference proteome</keyword>
<name>A0A1H3A1M9_9FLAO</name>
<dbReference type="AlphaFoldDB" id="A0A1H3A1M9"/>
<protein>
    <submittedName>
        <fullName evidence="1">Uncharacterized protein</fullName>
    </submittedName>
</protein>
<organism evidence="1 2">
    <name type="scientific">Capnocytophaga granulosa</name>
    <dbReference type="NCBI Taxonomy" id="45242"/>
    <lineage>
        <taxon>Bacteria</taxon>
        <taxon>Pseudomonadati</taxon>
        <taxon>Bacteroidota</taxon>
        <taxon>Flavobacteriia</taxon>
        <taxon>Flavobacteriales</taxon>
        <taxon>Flavobacteriaceae</taxon>
        <taxon>Capnocytophaga</taxon>
    </lineage>
</organism>